<keyword evidence="8 10" id="KW-0233">DNA recombination</keyword>
<name>A0A9D2CCM2_9BACT</name>
<dbReference type="Pfam" id="PF02899">
    <property type="entry name" value="Phage_int_SAM_1"/>
    <property type="match status" value="1"/>
</dbReference>
<evidence type="ECO:0000259" key="11">
    <source>
        <dbReference type="PROSITE" id="PS51898"/>
    </source>
</evidence>
<dbReference type="InterPro" id="IPR044068">
    <property type="entry name" value="CB"/>
</dbReference>
<dbReference type="PROSITE" id="PS51900">
    <property type="entry name" value="CB"/>
    <property type="match status" value="1"/>
</dbReference>
<dbReference type="SUPFAM" id="SSF56349">
    <property type="entry name" value="DNA breaking-rejoining enzymes"/>
    <property type="match status" value="1"/>
</dbReference>
<evidence type="ECO:0000259" key="12">
    <source>
        <dbReference type="PROSITE" id="PS51900"/>
    </source>
</evidence>
<feature type="active site" evidence="10">
    <location>
        <position position="177"/>
    </location>
</feature>
<proteinExistence type="inferred from homology"/>
<feature type="active site" evidence="10">
    <location>
        <position position="153"/>
    </location>
</feature>
<dbReference type="InterPro" id="IPR002104">
    <property type="entry name" value="Integrase_catalytic"/>
</dbReference>
<dbReference type="NCBIfam" id="NF001399">
    <property type="entry name" value="PRK00283.1"/>
    <property type="match status" value="1"/>
</dbReference>
<evidence type="ECO:0000256" key="9">
    <source>
        <dbReference type="ARBA" id="ARBA00023306"/>
    </source>
</evidence>
<comment type="caution">
    <text evidence="13">The sequence shown here is derived from an EMBL/GenBank/DDBJ whole genome shotgun (WGS) entry which is preliminary data.</text>
</comment>
<evidence type="ECO:0000256" key="10">
    <source>
        <dbReference type="HAMAP-Rule" id="MF_01808"/>
    </source>
</evidence>
<comment type="subcellular location">
    <subcellularLocation>
        <location evidence="1 10">Cytoplasm</location>
    </subcellularLocation>
</comment>
<dbReference type="Gene3D" id="1.10.150.130">
    <property type="match status" value="1"/>
</dbReference>
<keyword evidence="5 10" id="KW-0159">Chromosome partition</keyword>
<dbReference type="PANTHER" id="PTHR30349:SF81">
    <property type="entry name" value="TYROSINE RECOMBINASE XERC"/>
    <property type="match status" value="1"/>
</dbReference>
<keyword evidence="4 10" id="KW-0132">Cell division</keyword>
<reference evidence="13" key="1">
    <citation type="journal article" date="2021" name="PeerJ">
        <title>Extensive microbial diversity within the chicken gut microbiome revealed by metagenomics and culture.</title>
        <authorList>
            <person name="Gilroy R."/>
            <person name="Ravi A."/>
            <person name="Getino M."/>
            <person name="Pursley I."/>
            <person name="Horton D.L."/>
            <person name="Alikhan N.F."/>
            <person name="Baker D."/>
            <person name="Gharbi K."/>
            <person name="Hall N."/>
            <person name="Watson M."/>
            <person name="Adriaenssens E.M."/>
            <person name="Foster-Nyarko E."/>
            <person name="Jarju S."/>
            <person name="Secka A."/>
            <person name="Antonio M."/>
            <person name="Oren A."/>
            <person name="Chaudhuri R.R."/>
            <person name="La Ragione R."/>
            <person name="Hildebrand F."/>
            <person name="Pallen M.J."/>
        </authorList>
    </citation>
    <scope>NUCLEOTIDE SEQUENCE</scope>
    <source>
        <strain evidence="13">5134</strain>
    </source>
</reference>
<dbReference type="InterPro" id="IPR013762">
    <property type="entry name" value="Integrase-like_cat_sf"/>
</dbReference>
<dbReference type="GO" id="GO:0003677">
    <property type="term" value="F:DNA binding"/>
    <property type="evidence" value="ECO:0007669"/>
    <property type="project" value="UniProtKB-UniRule"/>
</dbReference>
<feature type="active site" evidence="10">
    <location>
        <position position="248"/>
    </location>
</feature>
<dbReference type="InterPro" id="IPR050090">
    <property type="entry name" value="Tyrosine_recombinase_XerCD"/>
</dbReference>
<dbReference type="CDD" id="cd00798">
    <property type="entry name" value="INT_XerDC_C"/>
    <property type="match status" value="1"/>
</dbReference>
<dbReference type="NCBIfam" id="NF040815">
    <property type="entry name" value="recomb_XerA_Arch"/>
    <property type="match status" value="1"/>
</dbReference>
<dbReference type="InterPro" id="IPR010998">
    <property type="entry name" value="Integrase_recombinase_N"/>
</dbReference>
<dbReference type="NCBIfam" id="TIGR02225">
    <property type="entry name" value="recomb_XerD"/>
    <property type="match status" value="1"/>
</dbReference>
<dbReference type="GO" id="GO:0006313">
    <property type="term" value="P:DNA transposition"/>
    <property type="evidence" value="ECO:0007669"/>
    <property type="project" value="UniProtKB-UniRule"/>
</dbReference>
<dbReference type="EMBL" id="DXDA01000056">
    <property type="protein sequence ID" value="HIY69079.1"/>
    <property type="molecule type" value="Genomic_DNA"/>
</dbReference>
<evidence type="ECO:0000256" key="2">
    <source>
        <dbReference type="ARBA" id="ARBA00010450"/>
    </source>
</evidence>
<comment type="similarity">
    <text evidence="2">Belongs to the 'phage' integrase family. XerD subfamily.</text>
</comment>
<comment type="function">
    <text evidence="10">Site-specific tyrosine recombinase, which acts by catalyzing the cutting and rejoining of the recombining DNA molecules. The XerC-XerD complex is essential to convert dimers of the bacterial chromosome into monomers to permit their segregation at cell division. It also contributes to the segregational stability of plasmids.</text>
</comment>
<organism evidence="13 14">
    <name type="scientific">Candidatus Alistipes intestinigallinarum</name>
    <dbReference type="NCBI Taxonomy" id="2838440"/>
    <lineage>
        <taxon>Bacteria</taxon>
        <taxon>Pseudomonadati</taxon>
        <taxon>Bacteroidota</taxon>
        <taxon>Bacteroidia</taxon>
        <taxon>Bacteroidales</taxon>
        <taxon>Rikenellaceae</taxon>
        <taxon>Alistipes</taxon>
    </lineage>
</organism>
<feature type="active site" evidence="10">
    <location>
        <position position="271"/>
    </location>
</feature>
<evidence type="ECO:0000256" key="4">
    <source>
        <dbReference type="ARBA" id="ARBA00022618"/>
    </source>
</evidence>
<dbReference type="GO" id="GO:0007059">
    <property type="term" value="P:chromosome segregation"/>
    <property type="evidence" value="ECO:0007669"/>
    <property type="project" value="UniProtKB-UniRule"/>
</dbReference>
<accession>A0A9D2CCM2</accession>
<keyword evidence="3 10" id="KW-0963">Cytoplasm</keyword>
<keyword evidence="9 10" id="KW-0131">Cell cycle</keyword>
<dbReference type="GO" id="GO:0051301">
    <property type="term" value="P:cell division"/>
    <property type="evidence" value="ECO:0007669"/>
    <property type="project" value="UniProtKB-KW"/>
</dbReference>
<sequence>MAENTKKWEEAARRYRTYIKLEKRLAGNSVEAYMRDLRQFAHFILRMWDLPPRKVEPQMIERYMAWLYDRGREKTSQARALSSVKSFFNFLMIDDRIEASPAEFIQMPKFGRQLPDILSTDEIDRIIAAIDPSTVKGLRDQAMLELLYSCGLRVSELTELRVQDLFFGEGYVRVIGKGDKQRIVPISTLARERIQRYLDKRTEVRSGEEVLFLNNRGGKLTRVMVFTILKQAARRAGIDKRISPHTFRHSFATHLLEGGASIRQVQEMLGHESILTTEIYTHLDSSHLRRTVEEHLPI</sequence>
<dbReference type="Pfam" id="PF00589">
    <property type="entry name" value="Phage_integrase"/>
    <property type="match status" value="1"/>
</dbReference>
<evidence type="ECO:0000256" key="5">
    <source>
        <dbReference type="ARBA" id="ARBA00022829"/>
    </source>
</evidence>
<dbReference type="AlphaFoldDB" id="A0A9D2CCM2"/>
<comment type="similarity">
    <text evidence="10">Belongs to the 'phage' integrase family. XerC subfamily.</text>
</comment>
<dbReference type="HAMAP" id="MF_01808">
    <property type="entry name" value="Recomb_XerC_XerD"/>
    <property type="match status" value="1"/>
</dbReference>
<dbReference type="PANTHER" id="PTHR30349">
    <property type="entry name" value="PHAGE INTEGRASE-RELATED"/>
    <property type="match status" value="1"/>
</dbReference>
<gene>
    <name evidence="13" type="primary">xerD</name>
    <name evidence="10" type="synonym">xerC</name>
    <name evidence="13" type="ORF">H9828_06655</name>
</gene>
<protein>
    <recommendedName>
        <fullName evidence="10">Tyrosine recombinase XerC</fullName>
    </recommendedName>
</protein>
<dbReference type="Gene3D" id="1.10.443.10">
    <property type="entry name" value="Intergrase catalytic core"/>
    <property type="match status" value="1"/>
</dbReference>
<dbReference type="PROSITE" id="PS51898">
    <property type="entry name" value="TYR_RECOMBINASE"/>
    <property type="match status" value="1"/>
</dbReference>
<feature type="active site" description="O-(3'-phospho-DNA)-tyrosine intermediate" evidence="10">
    <location>
        <position position="280"/>
    </location>
</feature>
<feature type="domain" description="Core-binding (CB)" evidence="12">
    <location>
        <begin position="6"/>
        <end position="92"/>
    </location>
</feature>
<evidence type="ECO:0000256" key="3">
    <source>
        <dbReference type="ARBA" id="ARBA00022490"/>
    </source>
</evidence>
<evidence type="ECO:0000256" key="7">
    <source>
        <dbReference type="ARBA" id="ARBA00023125"/>
    </source>
</evidence>
<dbReference type="InterPro" id="IPR011932">
    <property type="entry name" value="Recomb_XerD"/>
</dbReference>
<feature type="domain" description="Tyr recombinase" evidence="11">
    <location>
        <begin position="113"/>
        <end position="293"/>
    </location>
</feature>
<dbReference type="Proteomes" id="UP000886844">
    <property type="component" value="Unassembled WGS sequence"/>
</dbReference>
<evidence type="ECO:0000256" key="1">
    <source>
        <dbReference type="ARBA" id="ARBA00004496"/>
    </source>
</evidence>
<dbReference type="InterPro" id="IPR004107">
    <property type="entry name" value="Integrase_SAM-like_N"/>
</dbReference>
<keyword evidence="6 10" id="KW-0229">DNA integration</keyword>
<evidence type="ECO:0000313" key="14">
    <source>
        <dbReference type="Proteomes" id="UP000886844"/>
    </source>
</evidence>
<dbReference type="InterPro" id="IPR023009">
    <property type="entry name" value="Tyrosine_recombinase_XerC/XerD"/>
</dbReference>
<evidence type="ECO:0000256" key="6">
    <source>
        <dbReference type="ARBA" id="ARBA00022908"/>
    </source>
</evidence>
<evidence type="ECO:0000313" key="13">
    <source>
        <dbReference type="EMBL" id="HIY69079.1"/>
    </source>
</evidence>
<evidence type="ECO:0000256" key="8">
    <source>
        <dbReference type="ARBA" id="ARBA00023172"/>
    </source>
</evidence>
<reference evidence="13" key="2">
    <citation type="submission" date="2021-04" db="EMBL/GenBank/DDBJ databases">
        <authorList>
            <person name="Gilroy R."/>
        </authorList>
    </citation>
    <scope>NUCLEOTIDE SEQUENCE</scope>
    <source>
        <strain evidence="13">5134</strain>
    </source>
</reference>
<comment type="subunit">
    <text evidence="10">Forms a cyclic heterotetrameric complex composed of two molecules of XerC and two molecules of XerD.</text>
</comment>
<keyword evidence="7 10" id="KW-0238">DNA-binding</keyword>
<dbReference type="GO" id="GO:0005737">
    <property type="term" value="C:cytoplasm"/>
    <property type="evidence" value="ECO:0007669"/>
    <property type="project" value="UniProtKB-SubCell"/>
</dbReference>
<dbReference type="GO" id="GO:0009037">
    <property type="term" value="F:tyrosine-based site-specific recombinase activity"/>
    <property type="evidence" value="ECO:0007669"/>
    <property type="project" value="UniProtKB-UniRule"/>
</dbReference>
<dbReference type="InterPro" id="IPR011010">
    <property type="entry name" value="DNA_brk_join_enz"/>
</dbReference>
<feature type="active site" evidence="10">
    <location>
        <position position="245"/>
    </location>
</feature>